<comment type="catalytic activity">
    <reaction evidence="1">
        <text>3-hydroxy-2-methylpropanoyl-CoA + H2O = 3-hydroxy-2-methylpropanoate + CoA + H(+)</text>
        <dbReference type="Rhea" id="RHEA:20888"/>
        <dbReference type="ChEBI" id="CHEBI:11805"/>
        <dbReference type="ChEBI" id="CHEBI:15377"/>
        <dbReference type="ChEBI" id="CHEBI:15378"/>
        <dbReference type="ChEBI" id="CHEBI:57287"/>
        <dbReference type="ChEBI" id="CHEBI:57340"/>
        <dbReference type="EC" id="3.1.2.4"/>
    </reaction>
</comment>
<dbReference type="PANTHER" id="PTHR43176">
    <property type="entry name" value="3-HYDROXYISOBUTYRYL-COA HYDROLASE-RELATED"/>
    <property type="match status" value="1"/>
</dbReference>
<feature type="domain" description="Enoyl-CoA hydratase/isomerase" evidence="4">
    <location>
        <begin position="19"/>
        <end position="371"/>
    </location>
</feature>
<organism evidence="5 6">
    <name type="scientific">Bordetella genomosp. 2</name>
    <dbReference type="NCBI Taxonomy" id="1983456"/>
    <lineage>
        <taxon>Bacteria</taxon>
        <taxon>Pseudomonadati</taxon>
        <taxon>Pseudomonadota</taxon>
        <taxon>Betaproteobacteria</taxon>
        <taxon>Burkholderiales</taxon>
        <taxon>Alcaligenaceae</taxon>
        <taxon>Bordetella</taxon>
    </lineage>
</organism>
<dbReference type="InterPro" id="IPR045004">
    <property type="entry name" value="ECH_dom"/>
</dbReference>
<dbReference type="InterPro" id="IPR029045">
    <property type="entry name" value="ClpP/crotonase-like_dom_sf"/>
</dbReference>
<dbReference type="InterPro" id="IPR032259">
    <property type="entry name" value="HIBYL-CoA-H"/>
</dbReference>
<sequence length="391" mass="41941">MNAPVLFEEKTAANGMRLGFATLNAPQTLNGLSLEMVDLLAGQLDAWARDAGLAAVVLQGAGGKAFSAGGDLHGLYRSMQEHQGQGAWANTHARAFFEREYRLDYRIHTYPKPILCWGHGIVMGGGVGLMMGASHRVVSETTRIAMPEISIGLFPDVGGSWLLNRMPGRTGLFLALTGAHLNASDAFYAGVADFRVDSAEWPRVVDALLQAPWAGQAGGPGNGAPPPRAINDGLLRRVLLAHEPAAALEPGPLRQHAFQINSLCSGNDLADIYQAIAALKDHADPWLARAAATMLAGSPGSARLAFALQQHTRLRSLADVFRIEYVAALACTVQGDFAEGIRALLIDKDKQPKWNPATLEQASADWVRRYFEPPWPAGQPHPLADLDPAQD</sequence>
<keyword evidence="6" id="KW-1185">Reference proteome</keyword>
<dbReference type="SUPFAM" id="SSF52096">
    <property type="entry name" value="ClpP/crotonase"/>
    <property type="match status" value="1"/>
</dbReference>
<dbReference type="Pfam" id="PF16113">
    <property type="entry name" value="ECH_2"/>
    <property type="match status" value="1"/>
</dbReference>
<evidence type="ECO:0000256" key="1">
    <source>
        <dbReference type="ARBA" id="ARBA00001709"/>
    </source>
</evidence>
<dbReference type="EC" id="3.1.2.4" evidence="2"/>
<dbReference type="GO" id="GO:0006574">
    <property type="term" value="P:L-valine catabolic process"/>
    <property type="evidence" value="ECO:0007669"/>
    <property type="project" value="TreeGrafter"/>
</dbReference>
<accession>A0A261VQ80</accession>
<dbReference type="GO" id="GO:0003860">
    <property type="term" value="F:3-hydroxyisobutyryl-CoA hydrolase activity"/>
    <property type="evidence" value="ECO:0007669"/>
    <property type="project" value="UniProtKB-EC"/>
</dbReference>
<evidence type="ECO:0000256" key="3">
    <source>
        <dbReference type="ARBA" id="ARBA00022801"/>
    </source>
</evidence>
<proteinExistence type="predicted"/>
<dbReference type="AlphaFoldDB" id="A0A261VQ80"/>
<evidence type="ECO:0000256" key="2">
    <source>
        <dbReference type="ARBA" id="ARBA00011915"/>
    </source>
</evidence>
<dbReference type="GO" id="GO:0005829">
    <property type="term" value="C:cytosol"/>
    <property type="evidence" value="ECO:0007669"/>
    <property type="project" value="TreeGrafter"/>
</dbReference>
<evidence type="ECO:0000259" key="4">
    <source>
        <dbReference type="Pfam" id="PF16113"/>
    </source>
</evidence>
<name>A0A261VQ80_9BORD</name>
<evidence type="ECO:0000313" key="5">
    <source>
        <dbReference type="EMBL" id="OZI75921.1"/>
    </source>
</evidence>
<evidence type="ECO:0000313" key="6">
    <source>
        <dbReference type="Proteomes" id="UP000215633"/>
    </source>
</evidence>
<keyword evidence="3" id="KW-0378">Hydrolase</keyword>
<reference evidence="6" key="1">
    <citation type="submission" date="2017-05" db="EMBL/GenBank/DDBJ databases">
        <title>Complete and WGS of Bordetella genogroups.</title>
        <authorList>
            <person name="Spilker T."/>
            <person name="Lipuma J."/>
        </authorList>
    </citation>
    <scope>NUCLEOTIDE SEQUENCE [LARGE SCALE GENOMIC DNA]</scope>
    <source>
        <strain evidence="6">AU8256</strain>
    </source>
</reference>
<gene>
    <name evidence="5" type="ORF">CAL24_12045</name>
</gene>
<dbReference type="Gene3D" id="3.90.226.10">
    <property type="entry name" value="2-enoyl-CoA Hydratase, Chain A, domain 1"/>
    <property type="match status" value="1"/>
</dbReference>
<comment type="caution">
    <text evidence="5">The sequence shown here is derived from an EMBL/GenBank/DDBJ whole genome shotgun (WGS) entry which is preliminary data.</text>
</comment>
<dbReference type="EMBL" id="NEVT01000006">
    <property type="protein sequence ID" value="OZI75921.1"/>
    <property type="molecule type" value="Genomic_DNA"/>
</dbReference>
<dbReference type="NCBIfam" id="NF004127">
    <property type="entry name" value="PRK05617.1"/>
    <property type="match status" value="1"/>
</dbReference>
<dbReference type="CDD" id="cd06558">
    <property type="entry name" value="crotonase-like"/>
    <property type="match status" value="1"/>
</dbReference>
<dbReference type="PANTHER" id="PTHR43176:SF3">
    <property type="entry name" value="3-HYDROXYISOBUTYRYL-COA HYDROLASE, MITOCHONDRIAL"/>
    <property type="match status" value="1"/>
</dbReference>
<protein>
    <recommendedName>
        <fullName evidence="2">3-hydroxyisobutyryl-CoA hydrolase</fullName>
        <ecNumber evidence="2">3.1.2.4</ecNumber>
    </recommendedName>
</protein>
<dbReference type="Proteomes" id="UP000215633">
    <property type="component" value="Unassembled WGS sequence"/>
</dbReference>
<dbReference type="RefSeq" id="WP_028355986.1">
    <property type="nucleotide sequence ID" value="NZ_NEVT01000006.1"/>
</dbReference>